<feature type="domain" description="Peptidase S1" evidence="8">
    <location>
        <begin position="31"/>
        <end position="265"/>
    </location>
</feature>
<name>A0AAU9TVZ1_EUPED</name>
<dbReference type="InterPro" id="IPR018114">
    <property type="entry name" value="TRYPSIN_HIS"/>
</dbReference>
<evidence type="ECO:0000256" key="5">
    <source>
        <dbReference type="ARBA" id="ARBA00055534"/>
    </source>
</evidence>
<evidence type="ECO:0000256" key="6">
    <source>
        <dbReference type="ARBA" id="ARBA00084094"/>
    </source>
</evidence>
<evidence type="ECO:0000256" key="3">
    <source>
        <dbReference type="ARBA" id="ARBA00023157"/>
    </source>
</evidence>
<dbReference type="AlphaFoldDB" id="A0AAU9TVZ1"/>
<accession>A0AAU9TVZ1</accession>
<dbReference type="Pfam" id="PF00089">
    <property type="entry name" value="Trypsin"/>
    <property type="match status" value="1"/>
</dbReference>
<organism evidence="9 10">
    <name type="scientific">Euphydryas editha</name>
    <name type="common">Edith's checkerspot</name>
    <dbReference type="NCBI Taxonomy" id="104508"/>
    <lineage>
        <taxon>Eukaryota</taxon>
        <taxon>Metazoa</taxon>
        <taxon>Ecdysozoa</taxon>
        <taxon>Arthropoda</taxon>
        <taxon>Hexapoda</taxon>
        <taxon>Insecta</taxon>
        <taxon>Pterygota</taxon>
        <taxon>Neoptera</taxon>
        <taxon>Endopterygota</taxon>
        <taxon>Lepidoptera</taxon>
        <taxon>Glossata</taxon>
        <taxon>Ditrysia</taxon>
        <taxon>Papilionoidea</taxon>
        <taxon>Nymphalidae</taxon>
        <taxon>Nymphalinae</taxon>
        <taxon>Euphydryas</taxon>
    </lineage>
</organism>
<dbReference type="Gene3D" id="2.40.10.10">
    <property type="entry name" value="Trypsin-like serine proteases"/>
    <property type="match status" value="2"/>
</dbReference>
<keyword evidence="7" id="KW-0720">Serine protease</keyword>
<dbReference type="InterPro" id="IPR001254">
    <property type="entry name" value="Trypsin_dom"/>
</dbReference>
<reference evidence="9" key="1">
    <citation type="submission" date="2022-03" db="EMBL/GenBank/DDBJ databases">
        <authorList>
            <person name="Tunstrom K."/>
        </authorList>
    </citation>
    <scope>NUCLEOTIDE SEQUENCE</scope>
</reference>
<dbReference type="InterPro" id="IPR033116">
    <property type="entry name" value="TRYPSIN_SER"/>
</dbReference>
<protein>
    <recommendedName>
        <fullName evidence="8">Peptidase S1 domain-containing protein</fullName>
    </recommendedName>
</protein>
<dbReference type="EMBL" id="CAKOGL010000009">
    <property type="protein sequence ID" value="CAH2090062.1"/>
    <property type="molecule type" value="Genomic_DNA"/>
</dbReference>
<dbReference type="GO" id="GO:0004252">
    <property type="term" value="F:serine-type endopeptidase activity"/>
    <property type="evidence" value="ECO:0007669"/>
    <property type="project" value="InterPro"/>
</dbReference>
<dbReference type="Proteomes" id="UP001153954">
    <property type="component" value="Unassembled WGS sequence"/>
</dbReference>
<dbReference type="PANTHER" id="PTHR24250">
    <property type="entry name" value="CHYMOTRYPSIN-RELATED"/>
    <property type="match status" value="1"/>
</dbReference>
<dbReference type="InterPro" id="IPR001314">
    <property type="entry name" value="Peptidase_S1A"/>
</dbReference>
<dbReference type="PROSITE" id="PS00135">
    <property type="entry name" value="TRYPSIN_SER"/>
    <property type="match status" value="1"/>
</dbReference>
<evidence type="ECO:0000256" key="7">
    <source>
        <dbReference type="RuleBase" id="RU363034"/>
    </source>
</evidence>
<evidence type="ECO:0000256" key="1">
    <source>
        <dbReference type="ARBA" id="ARBA00004239"/>
    </source>
</evidence>
<evidence type="ECO:0000256" key="2">
    <source>
        <dbReference type="ARBA" id="ARBA00022656"/>
    </source>
</evidence>
<keyword evidence="7" id="KW-0378">Hydrolase</keyword>
<dbReference type="GO" id="GO:0005576">
    <property type="term" value="C:extracellular region"/>
    <property type="evidence" value="ECO:0007669"/>
    <property type="project" value="UniProtKB-SubCell"/>
</dbReference>
<dbReference type="GO" id="GO:0006508">
    <property type="term" value="P:proteolysis"/>
    <property type="evidence" value="ECO:0007669"/>
    <property type="project" value="UniProtKB-KW"/>
</dbReference>
<dbReference type="PROSITE" id="PS00134">
    <property type="entry name" value="TRYPSIN_HIS"/>
    <property type="match status" value="1"/>
</dbReference>
<keyword evidence="10" id="KW-1185">Reference proteome</keyword>
<comment type="subcellular location">
    <subcellularLocation>
        <location evidence="1">Secreted</location>
        <location evidence="1">Extracellular space</location>
    </subcellularLocation>
</comment>
<dbReference type="SUPFAM" id="SSF50494">
    <property type="entry name" value="Trypsin-like serine proteases"/>
    <property type="match status" value="1"/>
</dbReference>
<evidence type="ECO:0000313" key="10">
    <source>
        <dbReference type="Proteomes" id="UP001153954"/>
    </source>
</evidence>
<sequence length="270" mass="29850">MAVIKIRNYSGYPSKSAQLPYDVNNVLSPRIVGGEDAPERYAKHMVALVLIGYVKMLSCGGSIIGKRHVLTAAHCIDPYVIWGELSPQLKGVVGSNYWNSTNYIEFTDYIIHPEYGWTSFTNDIGLLITADKIVYSKFVGPIALNYDFIDGAVRSFVTGWGRLEANGEVPHRLQLLYLNTMSHIQCVWAFISVGFPSTVDPELEICTLHSKGHGMCFGDSGSALVDAASRKLIGIVSWGYPCAVGFPDVFVRISAFEKFLRDALGKYVEH</sequence>
<keyword evidence="2" id="KW-0800">Toxin</keyword>
<comment type="caution">
    <text evidence="9">The sequence shown here is derived from an EMBL/GenBank/DDBJ whole genome shotgun (WGS) entry which is preliminary data.</text>
</comment>
<dbReference type="PROSITE" id="PS50240">
    <property type="entry name" value="TRYPSIN_DOM"/>
    <property type="match status" value="1"/>
</dbReference>
<gene>
    <name evidence="9" type="ORF">EEDITHA_LOCUS6062</name>
</gene>
<evidence type="ECO:0000259" key="8">
    <source>
        <dbReference type="PROSITE" id="PS50240"/>
    </source>
</evidence>
<dbReference type="CDD" id="cd00190">
    <property type="entry name" value="Tryp_SPc"/>
    <property type="match status" value="1"/>
</dbReference>
<keyword evidence="7" id="KW-0645">Protease</keyword>
<dbReference type="SMART" id="SM00020">
    <property type="entry name" value="Tryp_SPc"/>
    <property type="match status" value="1"/>
</dbReference>
<evidence type="ECO:0000313" key="9">
    <source>
        <dbReference type="EMBL" id="CAH2090062.1"/>
    </source>
</evidence>
<proteinExistence type="predicted"/>
<keyword evidence="6" id="KW-1205">Fibrinolytic toxin</keyword>
<dbReference type="InterPro" id="IPR043504">
    <property type="entry name" value="Peptidase_S1_PA_chymotrypsin"/>
</dbReference>
<dbReference type="InterPro" id="IPR009003">
    <property type="entry name" value="Peptidase_S1_PA"/>
</dbReference>
<evidence type="ECO:0000256" key="4">
    <source>
        <dbReference type="ARBA" id="ARBA00023240"/>
    </source>
</evidence>
<keyword evidence="4" id="KW-1199">Hemostasis impairing toxin</keyword>
<comment type="function">
    <text evidence="5">Fibrinolytic activity; shows preferential cleavage of Arg-Gly bonds in all three fibrinogen chains. Contact with the caterpillars causes severe bleeding, due the anticoagulant effect of the protein.</text>
</comment>
<dbReference type="FunFam" id="2.40.10.10:FF:000068">
    <property type="entry name" value="transmembrane protease serine 2"/>
    <property type="match status" value="1"/>
</dbReference>
<dbReference type="GO" id="GO:0090729">
    <property type="term" value="F:toxin activity"/>
    <property type="evidence" value="ECO:0007669"/>
    <property type="project" value="UniProtKB-KW"/>
</dbReference>
<keyword evidence="3" id="KW-1015">Disulfide bond</keyword>
<dbReference type="PRINTS" id="PR00722">
    <property type="entry name" value="CHYMOTRYPSIN"/>
</dbReference>